<organism evidence="1 2">
    <name type="scientific">Meloidogyne enterolobii</name>
    <name type="common">Root-knot nematode worm</name>
    <name type="synonym">Meloidogyne mayaguensis</name>
    <dbReference type="NCBI Taxonomy" id="390850"/>
    <lineage>
        <taxon>Eukaryota</taxon>
        <taxon>Metazoa</taxon>
        <taxon>Ecdysozoa</taxon>
        <taxon>Nematoda</taxon>
        <taxon>Chromadorea</taxon>
        <taxon>Rhabditida</taxon>
        <taxon>Tylenchina</taxon>
        <taxon>Tylenchomorpha</taxon>
        <taxon>Tylenchoidea</taxon>
        <taxon>Meloidogynidae</taxon>
        <taxon>Meloidogyninae</taxon>
        <taxon>Meloidogyne</taxon>
    </lineage>
</organism>
<proteinExistence type="predicted"/>
<accession>A0A6V7X237</accession>
<dbReference type="EMBL" id="CAJEWN010001023">
    <property type="protein sequence ID" value="CAD2193344.1"/>
    <property type="molecule type" value="Genomic_DNA"/>
</dbReference>
<reference evidence="1 2" key="1">
    <citation type="submission" date="2020-08" db="EMBL/GenBank/DDBJ databases">
        <authorList>
            <person name="Koutsovoulos G."/>
            <person name="Danchin GJ E."/>
        </authorList>
    </citation>
    <scope>NUCLEOTIDE SEQUENCE [LARGE SCALE GENOMIC DNA]</scope>
</reference>
<sequence length="52" mass="6229">MIFPEILIFPESIFNNYDFSGKIYLIILCFRKVYVIILMFPERIFNNSDFSG</sequence>
<evidence type="ECO:0000313" key="2">
    <source>
        <dbReference type="Proteomes" id="UP000580250"/>
    </source>
</evidence>
<comment type="caution">
    <text evidence="1">The sequence shown here is derived from an EMBL/GenBank/DDBJ whole genome shotgun (WGS) entry which is preliminary data.</text>
</comment>
<name>A0A6V7X237_MELEN</name>
<evidence type="ECO:0000313" key="1">
    <source>
        <dbReference type="EMBL" id="CAD2193344.1"/>
    </source>
</evidence>
<dbReference type="AlphaFoldDB" id="A0A6V7X237"/>
<dbReference type="Proteomes" id="UP000580250">
    <property type="component" value="Unassembled WGS sequence"/>
</dbReference>
<gene>
    <name evidence="1" type="ORF">MENT_LOCUS46287</name>
</gene>
<protein>
    <submittedName>
        <fullName evidence="1">Uncharacterized protein</fullName>
    </submittedName>
</protein>